<sequence>MISTRRGYTQRERLKFQPFPLCKFEMAVTGIFNVYSI</sequence>
<dbReference type="EMBL" id="FUWZ01000002">
    <property type="protein sequence ID" value="SKA06719.1"/>
    <property type="molecule type" value="Genomic_DNA"/>
</dbReference>
<organism evidence="1 2">
    <name type="scientific">Chitinophaga eiseniae</name>
    <dbReference type="NCBI Taxonomy" id="634771"/>
    <lineage>
        <taxon>Bacteria</taxon>
        <taxon>Pseudomonadati</taxon>
        <taxon>Bacteroidota</taxon>
        <taxon>Chitinophagia</taxon>
        <taxon>Chitinophagales</taxon>
        <taxon>Chitinophagaceae</taxon>
        <taxon>Chitinophaga</taxon>
    </lineage>
</organism>
<dbReference type="Proteomes" id="UP000190367">
    <property type="component" value="Unassembled WGS sequence"/>
</dbReference>
<protein>
    <submittedName>
        <fullName evidence="1">Uncharacterized protein</fullName>
    </submittedName>
</protein>
<evidence type="ECO:0000313" key="2">
    <source>
        <dbReference type="Proteomes" id="UP000190367"/>
    </source>
</evidence>
<evidence type="ECO:0000313" key="1">
    <source>
        <dbReference type="EMBL" id="SKA06719.1"/>
    </source>
</evidence>
<proteinExistence type="predicted"/>
<dbReference type="AlphaFoldDB" id="A0A1T4QSG4"/>
<reference evidence="2" key="1">
    <citation type="submission" date="2017-02" db="EMBL/GenBank/DDBJ databases">
        <authorList>
            <person name="Varghese N."/>
            <person name="Submissions S."/>
        </authorList>
    </citation>
    <scope>NUCLEOTIDE SEQUENCE [LARGE SCALE GENOMIC DNA]</scope>
    <source>
        <strain evidence="2">DSM 22224</strain>
    </source>
</reference>
<gene>
    <name evidence="1" type="ORF">SAMN04488128_102572</name>
</gene>
<accession>A0A1T4QSG4</accession>
<name>A0A1T4QSG4_9BACT</name>
<keyword evidence="2" id="KW-1185">Reference proteome</keyword>